<keyword evidence="1" id="KW-0067">ATP-binding</keyword>
<keyword evidence="4" id="KW-1185">Reference proteome</keyword>
<reference evidence="3" key="2">
    <citation type="submission" date="2025-09" db="UniProtKB">
        <authorList>
            <consortium name="Ensembl"/>
        </authorList>
    </citation>
    <scope>IDENTIFICATION</scope>
</reference>
<evidence type="ECO:0000313" key="4">
    <source>
        <dbReference type="Proteomes" id="UP000261620"/>
    </source>
</evidence>
<dbReference type="Ensembl" id="ENSMMOT00000004721.1">
    <property type="protein sequence ID" value="ENSMMOP00000004637.1"/>
    <property type="gene ID" value="ENSMMOG00000003700.1"/>
</dbReference>
<dbReference type="InterPro" id="IPR017441">
    <property type="entry name" value="Protein_kinase_ATP_BS"/>
</dbReference>
<dbReference type="STRING" id="94237.ENSMMOP00000004637"/>
<dbReference type="Gene3D" id="3.30.200.20">
    <property type="entry name" value="Phosphorylase Kinase, domain 1"/>
    <property type="match status" value="1"/>
</dbReference>
<feature type="domain" description="Protein kinase" evidence="2">
    <location>
        <begin position="17"/>
        <end position="85"/>
    </location>
</feature>
<accession>A0A3Q3VZQ6</accession>
<reference evidence="3" key="1">
    <citation type="submission" date="2025-08" db="UniProtKB">
        <authorList>
            <consortium name="Ensembl"/>
        </authorList>
    </citation>
    <scope>IDENTIFICATION</scope>
</reference>
<proteinExistence type="predicted"/>
<dbReference type="PROSITE" id="PS00107">
    <property type="entry name" value="PROTEIN_KINASE_ATP"/>
    <property type="match status" value="1"/>
</dbReference>
<dbReference type="GO" id="GO:0004672">
    <property type="term" value="F:protein kinase activity"/>
    <property type="evidence" value="ECO:0007669"/>
    <property type="project" value="InterPro"/>
</dbReference>
<evidence type="ECO:0000313" key="3">
    <source>
        <dbReference type="Ensembl" id="ENSMMOP00000004637.1"/>
    </source>
</evidence>
<evidence type="ECO:0000259" key="2">
    <source>
        <dbReference type="PROSITE" id="PS50011"/>
    </source>
</evidence>
<sequence>LASSEGLIASLRVGNKYRLGRKIGSGSFGDIYLGSNIATGEEVAIKLECVKTKHPQLHIESKFYKMMQGGGKNCFRGLAKFSREH</sequence>
<evidence type="ECO:0000256" key="1">
    <source>
        <dbReference type="PROSITE-ProRule" id="PRU10141"/>
    </source>
</evidence>
<dbReference type="PROSITE" id="PS50011">
    <property type="entry name" value="PROTEIN_KINASE_DOM"/>
    <property type="match status" value="1"/>
</dbReference>
<organism evidence="3 4">
    <name type="scientific">Mola mola</name>
    <name type="common">Ocean sunfish</name>
    <name type="synonym">Tetraodon mola</name>
    <dbReference type="NCBI Taxonomy" id="94237"/>
    <lineage>
        <taxon>Eukaryota</taxon>
        <taxon>Metazoa</taxon>
        <taxon>Chordata</taxon>
        <taxon>Craniata</taxon>
        <taxon>Vertebrata</taxon>
        <taxon>Euteleostomi</taxon>
        <taxon>Actinopterygii</taxon>
        <taxon>Neopterygii</taxon>
        <taxon>Teleostei</taxon>
        <taxon>Neoteleostei</taxon>
        <taxon>Acanthomorphata</taxon>
        <taxon>Eupercaria</taxon>
        <taxon>Tetraodontiformes</taxon>
        <taxon>Molidae</taxon>
        <taxon>Mola</taxon>
    </lineage>
</organism>
<dbReference type="Proteomes" id="UP000261620">
    <property type="component" value="Unplaced"/>
</dbReference>
<feature type="binding site" evidence="1">
    <location>
        <position position="46"/>
    </location>
    <ligand>
        <name>ATP</name>
        <dbReference type="ChEBI" id="CHEBI:30616"/>
    </ligand>
</feature>
<dbReference type="SUPFAM" id="SSF56112">
    <property type="entry name" value="Protein kinase-like (PK-like)"/>
    <property type="match status" value="1"/>
</dbReference>
<dbReference type="GO" id="GO:0005524">
    <property type="term" value="F:ATP binding"/>
    <property type="evidence" value="ECO:0007669"/>
    <property type="project" value="UniProtKB-UniRule"/>
</dbReference>
<dbReference type="InterPro" id="IPR000719">
    <property type="entry name" value="Prot_kinase_dom"/>
</dbReference>
<dbReference type="AlphaFoldDB" id="A0A3Q3VZQ6"/>
<dbReference type="OMA" id="ECKNTKH"/>
<protein>
    <recommendedName>
        <fullName evidence="2">Protein kinase domain-containing protein</fullName>
    </recommendedName>
</protein>
<dbReference type="InterPro" id="IPR011009">
    <property type="entry name" value="Kinase-like_dom_sf"/>
</dbReference>
<name>A0A3Q3VZQ6_MOLML</name>
<keyword evidence="1" id="KW-0547">Nucleotide-binding</keyword>